<gene>
    <name evidence="1" type="ORF">NCTC10184_00292</name>
</gene>
<evidence type="ECO:0000313" key="2">
    <source>
        <dbReference type="Proteomes" id="UP000290876"/>
    </source>
</evidence>
<reference evidence="1 2" key="1">
    <citation type="submission" date="2019-01" db="EMBL/GenBank/DDBJ databases">
        <authorList>
            <consortium name="Pathogen Informatics"/>
        </authorList>
    </citation>
    <scope>NUCLEOTIDE SEQUENCE [LARGE SCALE GENOMIC DNA]</scope>
    <source>
        <strain evidence="1 2">NCTC10184</strain>
    </source>
</reference>
<dbReference type="RefSeq" id="WP_129622922.1">
    <property type="nucleotide sequence ID" value="NZ_LR215043.1"/>
</dbReference>
<evidence type="ECO:0000313" key="1">
    <source>
        <dbReference type="EMBL" id="VEU78072.1"/>
    </source>
</evidence>
<accession>A0A449BA54</accession>
<dbReference type="KEGG" id="mcob:NCTC10184_00292"/>
<protein>
    <submittedName>
        <fullName evidence="1">Uncharacterized protein</fullName>
    </submittedName>
</protein>
<dbReference type="Proteomes" id="UP000290876">
    <property type="component" value="Chromosome"/>
</dbReference>
<dbReference type="EMBL" id="LR215043">
    <property type="protein sequence ID" value="VEU78072.1"/>
    <property type="molecule type" value="Genomic_DNA"/>
</dbReference>
<sequence>MSKSDQEFFDEEELSIAERALNSFLKNENLVKKVKKIVENEILTANQKVREFNNENFLTELLKLRKQTSYDDLNFDTNGFLKYVSTTFKKAYYSLEDSMKRFFFCDLIIFPRNKTWYKNWFSKSTYYRKKLNYFNRFLSLYNLYAKAENKPIQ</sequence>
<keyword evidence="2" id="KW-1185">Reference proteome</keyword>
<proteinExistence type="predicted"/>
<dbReference type="OrthoDB" id="398491at2"/>
<dbReference type="AlphaFoldDB" id="A0A449BA54"/>
<name>A0A449BA54_9BACT</name>
<organism evidence="1 2">
    <name type="scientific">Mycoplasmopsis columbinasalis</name>
    <dbReference type="NCBI Taxonomy" id="114880"/>
    <lineage>
        <taxon>Bacteria</taxon>
        <taxon>Bacillati</taxon>
        <taxon>Mycoplasmatota</taxon>
        <taxon>Mycoplasmoidales</taxon>
        <taxon>Metamycoplasmataceae</taxon>
        <taxon>Mycoplasmopsis</taxon>
    </lineage>
</organism>